<keyword evidence="1" id="KW-0723">Serine/threonine-protein kinase</keyword>
<keyword evidence="2" id="KW-1185">Reference proteome</keyword>
<dbReference type="Proteomes" id="UP000827976">
    <property type="component" value="Chromosome 1"/>
</dbReference>
<proteinExistence type="predicted"/>
<protein>
    <submittedName>
        <fullName evidence="1">Non-specific serine/threonine protein kinase protein</fullName>
        <ecNumber evidence="1">2.7.11.1</ecNumber>
    </submittedName>
</protein>
<gene>
    <name evidence="1" type="ORF">IHE45_01G022600</name>
</gene>
<evidence type="ECO:0000313" key="1">
    <source>
        <dbReference type="EMBL" id="KAH7691825.1"/>
    </source>
</evidence>
<evidence type="ECO:0000313" key="2">
    <source>
        <dbReference type="Proteomes" id="UP000827976"/>
    </source>
</evidence>
<comment type="caution">
    <text evidence="1">The sequence shown here is derived from an EMBL/GenBank/DDBJ whole genome shotgun (WGS) entry which is preliminary data.</text>
</comment>
<keyword evidence="1" id="KW-0808">Transferase</keyword>
<dbReference type="EC" id="2.7.11.1" evidence="1"/>
<accession>A0ACB7WTV8</accession>
<reference evidence="2" key="1">
    <citation type="journal article" date="2022" name="Nat. Commun.">
        <title>Chromosome evolution and the genetic basis of agronomically important traits in greater yam.</title>
        <authorList>
            <person name="Bredeson J.V."/>
            <person name="Lyons J.B."/>
            <person name="Oniyinde I.O."/>
            <person name="Okereke N.R."/>
            <person name="Kolade O."/>
            <person name="Nnabue I."/>
            <person name="Nwadili C.O."/>
            <person name="Hribova E."/>
            <person name="Parker M."/>
            <person name="Nwogha J."/>
            <person name="Shu S."/>
            <person name="Carlson J."/>
            <person name="Kariba R."/>
            <person name="Muthemba S."/>
            <person name="Knop K."/>
            <person name="Barton G.J."/>
            <person name="Sherwood A.V."/>
            <person name="Lopez-Montes A."/>
            <person name="Asiedu R."/>
            <person name="Jamnadass R."/>
            <person name="Muchugi A."/>
            <person name="Goodstein D."/>
            <person name="Egesi C.N."/>
            <person name="Featherston J."/>
            <person name="Asfaw A."/>
            <person name="Simpson G.G."/>
            <person name="Dolezel J."/>
            <person name="Hendre P.S."/>
            <person name="Van Deynze A."/>
            <person name="Kumar P.L."/>
            <person name="Obidiegwu J.E."/>
            <person name="Bhattacharjee R."/>
            <person name="Rokhsar D.S."/>
        </authorList>
    </citation>
    <scope>NUCLEOTIDE SEQUENCE [LARGE SCALE GENOMIC DNA]</scope>
    <source>
        <strain evidence="2">cv. TDa95/00328</strain>
    </source>
</reference>
<organism evidence="1 2">
    <name type="scientific">Dioscorea alata</name>
    <name type="common">Purple yam</name>
    <dbReference type="NCBI Taxonomy" id="55571"/>
    <lineage>
        <taxon>Eukaryota</taxon>
        <taxon>Viridiplantae</taxon>
        <taxon>Streptophyta</taxon>
        <taxon>Embryophyta</taxon>
        <taxon>Tracheophyta</taxon>
        <taxon>Spermatophyta</taxon>
        <taxon>Magnoliopsida</taxon>
        <taxon>Liliopsida</taxon>
        <taxon>Dioscoreales</taxon>
        <taxon>Dioscoreaceae</taxon>
        <taxon>Dioscorea</taxon>
    </lineage>
</organism>
<dbReference type="EMBL" id="CM037011">
    <property type="protein sequence ID" value="KAH7691825.1"/>
    <property type="molecule type" value="Genomic_DNA"/>
</dbReference>
<sequence length="487" mass="55415">MSFKNSTKILRVWLKINQFNGDVSESFDVHPYLEYIDLSFNKLSGTLSPSWGACLNLTSLKTSSNRINGLILFKISQLLRLQLLNISSNNLAGKIPKEVGNLSYIFHLNMSNNYLTRAIPQEFGDLLSLELEHCRKLNSFKLRSNELSRAIPSQLGDLNLHDVLDLSDNLLTVEIPPQLGKLMMLQEMNLSHNDLLGGIPSSFQLMMGLTSFDTSYNSLDGPIPENHFFQVAPTEWFTYNKGLCSQVHGLPHCNQSFSAIKGDGEKYQKIIILIVLPIFGILVFLLLIVAITLLGKKRKKFIPNDSGVGVGGFSIWNNEEGRVNKQAFQNEIQALIEIQHRNIVKFYGFFSTNKFSFLAYKYISEREAMELDWIKRVSTVRDNAQDLSYLHHDSIMDEEYKARVSDFGIYRPLKSNSSHWSFLAGTYGYMALELAYVMRVTEKCDVYSFKIVALEQLIIEYVSEKYTRSTSSSSYSKSSDHKPSSFQ</sequence>
<keyword evidence="1" id="KW-0418">Kinase</keyword>
<name>A0ACB7WTV8_DIOAL</name>